<keyword evidence="1" id="KW-0808">Transferase</keyword>
<dbReference type="EMBL" id="JQ733518">
    <property type="protein sequence ID" value="AFN08853.1"/>
    <property type="molecule type" value="mRNA"/>
</dbReference>
<gene>
    <name evidence="1" type="primary">PCK1</name>
</gene>
<reference evidence="1" key="2">
    <citation type="journal article" date="2013" name="Genet. Mol. Res.">
        <title>Novel splice variants of the bovine PCK1 gene.</title>
        <authorList>
            <person name="Zhang Z.B."/>
            <person name="Zhang W."/>
            <person name="Li R.L."/>
            <person name="Li J.B."/>
            <person name="Zhong J.F."/>
            <person name="Zhao Z.S."/>
            <person name="Huang J.M."/>
        </authorList>
    </citation>
    <scope>NUCLEOTIDE SEQUENCE</scope>
</reference>
<dbReference type="AlphaFoldDB" id="I6V930"/>
<reference evidence="1" key="1">
    <citation type="submission" date="2012-03" db="EMBL/GenBank/DDBJ databases">
        <authorList>
            <person name="Zhang Z."/>
        </authorList>
    </citation>
    <scope>NUCLEOTIDE SEQUENCE</scope>
</reference>
<keyword evidence="1" id="KW-0670">Pyruvate</keyword>
<sequence>MWPELKARRSSSLESKEIRCPSPKTASVSWAAGCPRRILKKHSTSDFRGA</sequence>
<keyword evidence="1" id="KW-0418">Kinase</keyword>
<name>I6V930_BOVIN</name>
<organism evidence="1">
    <name type="scientific">Bos taurus</name>
    <name type="common">Bovine</name>
    <dbReference type="NCBI Taxonomy" id="9913"/>
    <lineage>
        <taxon>Eukaryota</taxon>
        <taxon>Metazoa</taxon>
        <taxon>Chordata</taxon>
        <taxon>Craniata</taxon>
        <taxon>Vertebrata</taxon>
        <taxon>Euteleostomi</taxon>
        <taxon>Mammalia</taxon>
        <taxon>Eutheria</taxon>
        <taxon>Laurasiatheria</taxon>
        <taxon>Artiodactyla</taxon>
        <taxon>Ruminantia</taxon>
        <taxon>Pecora</taxon>
        <taxon>Bovidae</taxon>
        <taxon>Bovinae</taxon>
        <taxon>Bos</taxon>
    </lineage>
</organism>
<evidence type="ECO:0000313" key="1">
    <source>
        <dbReference type="EMBL" id="AFN08853.1"/>
    </source>
</evidence>
<accession>I6V930</accession>
<proteinExistence type="evidence at transcript level"/>
<dbReference type="GO" id="GO:0016301">
    <property type="term" value="F:kinase activity"/>
    <property type="evidence" value="ECO:0007669"/>
    <property type="project" value="UniProtKB-KW"/>
</dbReference>
<protein>
    <submittedName>
        <fullName evidence="1">Phosphoenolpyruvate carboxykinase 1 variant 3</fullName>
    </submittedName>
</protein>